<dbReference type="GO" id="GO:0003677">
    <property type="term" value="F:DNA binding"/>
    <property type="evidence" value="ECO:0007669"/>
    <property type="project" value="InterPro"/>
</dbReference>
<dbReference type="OrthoDB" id="1937887at2"/>
<protein>
    <recommendedName>
        <fullName evidence="2">Restriction endonuclease type IV Mrr domain-containing protein</fullName>
    </recommendedName>
</protein>
<dbReference type="InterPro" id="IPR011335">
    <property type="entry name" value="Restrct_endonuc-II-like"/>
</dbReference>
<dbReference type="GO" id="GO:0009307">
    <property type="term" value="P:DNA restriction-modification system"/>
    <property type="evidence" value="ECO:0007669"/>
    <property type="project" value="InterPro"/>
</dbReference>
<sequence length="294" mass="33609">MRKDPRSKLARWVDIYLGGVLLWILSFLVLRARTGDGFWALLLSSGLVVAAYWIVRHREKKRKELRERNYRLWIAGKKCIENMRLLERGLFCHLVGDILRNLDGFEKIQPAQGTGLDLTGYYRGVPVAVWCANLRDEEEMVSSTELRNFVGAMAVEGYRNGILVTTGGFSPEVYKTVKKIRNRYRITLVDQNKLVEWAATARSEVYPTGEALERVLETEIETEAKSSWLDLFLADPRKASSYLKVGLILFLFWLLSGQGLAFKSFYLIGAFANFFLSAAVWVINWPLEGEGNKK</sequence>
<dbReference type="PANTHER" id="PTHR30015:SF7">
    <property type="entry name" value="TYPE IV METHYL-DIRECTED RESTRICTION ENZYME ECOKMRR"/>
    <property type="match status" value="1"/>
</dbReference>
<keyword evidence="1" id="KW-0472">Membrane</keyword>
<organism evidence="3 4">
    <name type="scientific">Calderihabitans maritimus</name>
    <dbReference type="NCBI Taxonomy" id="1246530"/>
    <lineage>
        <taxon>Bacteria</taxon>
        <taxon>Bacillati</taxon>
        <taxon>Bacillota</taxon>
        <taxon>Clostridia</taxon>
        <taxon>Neomoorellales</taxon>
        <taxon>Calderihabitantaceae</taxon>
        <taxon>Calderihabitans</taxon>
    </lineage>
</organism>
<dbReference type="Gene3D" id="3.40.1350.10">
    <property type="match status" value="1"/>
</dbReference>
<gene>
    <name evidence="3" type="ORF">KKC1_00930</name>
</gene>
<dbReference type="AlphaFoldDB" id="A0A1Z5HNM6"/>
<keyword evidence="1" id="KW-0812">Transmembrane</keyword>
<dbReference type="InterPro" id="IPR007560">
    <property type="entry name" value="Restrct_endonuc_IV_Mrr"/>
</dbReference>
<accession>A0A1Z5HNM6</accession>
<reference evidence="4" key="1">
    <citation type="journal article" date="2017" name="Appl. Environ. Microbiol.">
        <title>Genomic analysis of Calderihabitans maritimus KKC1, a thermophilic hydrogenogenic carboxydotrophic bacterium isolated from marine sediment.</title>
        <authorList>
            <person name="Omae K."/>
            <person name="Yoneda Y."/>
            <person name="Fukuyama Y."/>
            <person name="Yoshida T."/>
            <person name="Sako Y."/>
        </authorList>
    </citation>
    <scope>NUCLEOTIDE SEQUENCE [LARGE SCALE GENOMIC DNA]</scope>
    <source>
        <strain evidence="4">KKC1</strain>
    </source>
</reference>
<evidence type="ECO:0000256" key="1">
    <source>
        <dbReference type="SAM" id="Phobius"/>
    </source>
</evidence>
<dbReference type="GO" id="GO:0015666">
    <property type="term" value="F:restriction endodeoxyribonuclease activity"/>
    <property type="evidence" value="ECO:0007669"/>
    <property type="project" value="TreeGrafter"/>
</dbReference>
<comment type="caution">
    <text evidence="3">The sequence shown here is derived from an EMBL/GenBank/DDBJ whole genome shotgun (WGS) entry which is preliminary data.</text>
</comment>
<feature type="domain" description="Restriction endonuclease type IV Mrr" evidence="2">
    <location>
        <begin position="91"/>
        <end position="197"/>
    </location>
</feature>
<dbReference type="SUPFAM" id="SSF52980">
    <property type="entry name" value="Restriction endonuclease-like"/>
    <property type="match status" value="1"/>
</dbReference>
<evidence type="ECO:0000259" key="2">
    <source>
        <dbReference type="Pfam" id="PF04471"/>
    </source>
</evidence>
<name>A0A1Z5HNM6_9FIRM</name>
<feature type="transmembrane region" description="Helical" evidence="1">
    <location>
        <begin position="242"/>
        <end position="260"/>
    </location>
</feature>
<dbReference type="EMBL" id="BDGJ01000002">
    <property type="protein sequence ID" value="GAW90931.1"/>
    <property type="molecule type" value="Genomic_DNA"/>
</dbReference>
<dbReference type="InterPro" id="IPR011856">
    <property type="entry name" value="tRNA_endonuc-like_dom_sf"/>
</dbReference>
<evidence type="ECO:0000313" key="3">
    <source>
        <dbReference type="EMBL" id="GAW90931.1"/>
    </source>
</evidence>
<dbReference type="Pfam" id="PF04471">
    <property type="entry name" value="Mrr_cat"/>
    <property type="match status" value="1"/>
</dbReference>
<feature type="transmembrane region" description="Helical" evidence="1">
    <location>
        <begin position="38"/>
        <end position="55"/>
    </location>
</feature>
<dbReference type="Proteomes" id="UP000197032">
    <property type="component" value="Unassembled WGS sequence"/>
</dbReference>
<feature type="transmembrane region" description="Helical" evidence="1">
    <location>
        <begin position="12"/>
        <end position="32"/>
    </location>
</feature>
<proteinExistence type="predicted"/>
<feature type="transmembrane region" description="Helical" evidence="1">
    <location>
        <begin position="266"/>
        <end position="287"/>
    </location>
</feature>
<dbReference type="PANTHER" id="PTHR30015">
    <property type="entry name" value="MRR RESTRICTION SYSTEM PROTEIN"/>
    <property type="match status" value="1"/>
</dbReference>
<dbReference type="RefSeq" id="WP_088552543.1">
    <property type="nucleotide sequence ID" value="NZ_BDGJ01000002.1"/>
</dbReference>
<keyword evidence="1" id="KW-1133">Transmembrane helix</keyword>
<keyword evidence="4" id="KW-1185">Reference proteome</keyword>
<dbReference type="InterPro" id="IPR052906">
    <property type="entry name" value="Type_IV_Methyl-Rstrct_Enzyme"/>
</dbReference>
<evidence type="ECO:0000313" key="4">
    <source>
        <dbReference type="Proteomes" id="UP000197032"/>
    </source>
</evidence>